<organism evidence="2">
    <name type="scientific">Arundo donax</name>
    <name type="common">Giant reed</name>
    <name type="synonym">Donax arundinaceus</name>
    <dbReference type="NCBI Taxonomy" id="35708"/>
    <lineage>
        <taxon>Eukaryota</taxon>
        <taxon>Viridiplantae</taxon>
        <taxon>Streptophyta</taxon>
        <taxon>Embryophyta</taxon>
        <taxon>Tracheophyta</taxon>
        <taxon>Spermatophyta</taxon>
        <taxon>Magnoliopsida</taxon>
        <taxon>Liliopsida</taxon>
        <taxon>Poales</taxon>
        <taxon>Poaceae</taxon>
        <taxon>PACMAD clade</taxon>
        <taxon>Arundinoideae</taxon>
        <taxon>Arundineae</taxon>
        <taxon>Arundo</taxon>
    </lineage>
</organism>
<name>A0A0A9D742_ARUDO</name>
<dbReference type="EMBL" id="GBRH01216410">
    <property type="protein sequence ID" value="JAD81485.1"/>
    <property type="molecule type" value="Transcribed_RNA"/>
</dbReference>
<feature type="chain" id="PRO_5005168942" evidence="1">
    <location>
        <begin position="17"/>
        <end position="44"/>
    </location>
</feature>
<reference evidence="2" key="2">
    <citation type="journal article" date="2015" name="Data Brief">
        <title>Shoot transcriptome of the giant reed, Arundo donax.</title>
        <authorList>
            <person name="Barrero R.A."/>
            <person name="Guerrero F.D."/>
            <person name="Moolhuijzen P."/>
            <person name="Goolsby J.A."/>
            <person name="Tidwell J."/>
            <person name="Bellgard S.E."/>
            <person name="Bellgard M.I."/>
        </authorList>
    </citation>
    <scope>NUCLEOTIDE SEQUENCE</scope>
    <source>
        <tissue evidence="2">Shoot tissue taken approximately 20 cm above the soil surface</tissue>
    </source>
</reference>
<evidence type="ECO:0000256" key="1">
    <source>
        <dbReference type="SAM" id="SignalP"/>
    </source>
</evidence>
<keyword evidence="1" id="KW-0732">Signal</keyword>
<accession>A0A0A9D742</accession>
<protein>
    <submittedName>
        <fullName evidence="2">Uncharacterized protein</fullName>
    </submittedName>
</protein>
<evidence type="ECO:0000313" key="2">
    <source>
        <dbReference type="EMBL" id="JAD81485.1"/>
    </source>
</evidence>
<feature type="signal peptide" evidence="1">
    <location>
        <begin position="1"/>
        <end position="16"/>
    </location>
</feature>
<reference evidence="2" key="1">
    <citation type="submission" date="2014-09" db="EMBL/GenBank/DDBJ databases">
        <authorList>
            <person name="Magalhaes I.L.F."/>
            <person name="Oliveira U."/>
            <person name="Santos F.R."/>
            <person name="Vidigal T.H.D.A."/>
            <person name="Brescovit A.D."/>
            <person name="Santos A.J."/>
        </authorList>
    </citation>
    <scope>NUCLEOTIDE SEQUENCE</scope>
    <source>
        <tissue evidence="2">Shoot tissue taken approximately 20 cm above the soil surface</tissue>
    </source>
</reference>
<sequence>MPTFLMGGRAPMLCSSLLVAAVMKNSGCKAAYFVKLKAEALTRI</sequence>
<dbReference type="AlphaFoldDB" id="A0A0A9D742"/>
<proteinExistence type="predicted"/>